<proteinExistence type="predicted"/>
<keyword evidence="3" id="KW-1185">Reference proteome</keyword>
<feature type="transmembrane region" description="Helical" evidence="1">
    <location>
        <begin position="117"/>
        <end position="140"/>
    </location>
</feature>
<feature type="transmembrane region" description="Helical" evidence="1">
    <location>
        <begin position="85"/>
        <end position="105"/>
    </location>
</feature>
<dbReference type="Proteomes" id="UP001152747">
    <property type="component" value="Unassembled WGS sequence"/>
</dbReference>
<accession>A0A9P1MTX4</accession>
<keyword evidence="1" id="KW-0472">Membrane</keyword>
<keyword evidence="1" id="KW-1133">Transmembrane helix</keyword>
<reference evidence="2" key="1">
    <citation type="submission" date="2022-11" db="EMBL/GenBank/DDBJ databases">
        <authorList>
            <person name="Kikuchi T."/>
        </authorList>
    </citation>
    <scope>NUCLEOTIDE SEQUENCE</scope>
    <source>
        <strain evidence="2">PS1010</strain>
    </source>
</reference>
<evidence type="ECO:0000313" key="2">
    <source>
        <dbReference type="EMBL" id="CAI5439943.1"/>
    </source>
</evidence>
<protein>
    <submittedName>
        <fullName evidence="2">Uncharacterized protein</fullName>
    </submittedName>
</protein>
<dbReference type="EMBL" id="CANHGI010000001">
    <property type="protein sequence ID" value="CAI5439943.1"/>
    <property type="molecule type" value="Genomic_DNA"/>
</dbReference>
<feature type="transmembrane region" description="Helical" evidence="1">
    <location>
        <begin position="46"/>
        <end position="64"/>
    </location>
</feature>
<organism evidence="2 3">
    <name type="scientific">Caenorhabditis angaria</name>
    <dbReference type="NCBI Taxonomy" id="860376"/>
    <lineage>
        <taxon>Eukaryota</taxon>
        <taxon>Metazoa</taxon>
        <taxon>Ecdysozoa</taxon>
        <taxon>Nematoda</taxon>
        <taxon>Chromadorea</taxon>
        <taxon>Rhabditida</taxon>
        <taxon>Rhabditina</taxon>
        <taxon>Rhabditomorpha</taxon>
        <taxon>Rhabditoidea</taxon>
        <taxon>Rhabditidae</taxon>
        <taxon>Peloderinae</taxon>
        <taxon>Caenorhabditis</taxon>
    </lineage>
</organism>
<dbReference type="AlphaFoldDB" id="A0A9P1MTX4"/>
<name>A0A9P1MTX4_9PELO</name>
<evidence type="ECO:0000313" key="3">
    <source>
        <dbReference type="Proteomes" id="UP001152747"/>
    </source>
</evidence>
<keyword evidence="1" id="KW-0812">Transmembrane</keyword>
<gene>
    <name evidence="2" type="ORF">CAMP_LOCUS2580</name>
</gene>
<sequence length="187" mass="21865">MPSLSCRRHTTCALFMIVRDEYKCTQNETGFEIVDYGILIKAIPEFIFLTITFIFTILTFIVIRQNRHILSETKRKAELSIIYQNTPILIAFIYKYIGALVIYFIRNEGSYDDRDDYFRMVVCSVFIRVESIFPVVYTAANFARFQSLFSCCACCLKCCCCCKRRNRISDNSLQFKSTTRMNNVVEN</sequence>
<comment type="caution">
    <text evidence="2">The sequence shown here is derived from an EMBL/GenBank/DDBJ whole genome shotgun (WGS) entry which is preliminary data.</text>
</comment>
<evidence type="ECO:0000256" key="1">
    <source>
        <dbReference type="SAM" id="Phobius"/>
    </source>
</evidence>